<accession>A0ABR1YBN0</accession>
<keyword evidence="2" id="KW-1185">Reference proteome</keyword>
<evidence type="ECO:0000313" key="2">
    <source>
        <dbReference type="Proteomes" id="UP001492380"/>
    </source>
</evidence>
<reference evidence="1 2" key="1">
    <citation type="submission" date="2024-04" db="EMBL/GenBank/DDBJ databases">
        <title>Phyllosticta paracitricarpa is synonymous to the EU quarantine fungus P. citricarpa based on phylogenomic analyses.</title>
        <authorList>
            <consortium name="Lawrence Berkeley National Laboratory"/>
            <person name="Van Ingen-Buijs V.A."/>
            <person name="Van Westerhoven A.C."/>
            <person name="Haridas S."/>
            <person name="Skiadas P."/>
            <person name="Martin F."/>
            <person name="Groenewald J.Z."/>
            <person name="Crous P.W."/>
            <person name="Seidl M.F."/>
        </authorList>
    </citation>
    <scope>NUCLEOTIDE SEQUENCE [LARGE SCALE GENOMIC DNA]</scope>
    <source>
        <strain evidence="1 2">CBS 123374</strain>
    </source>
</reference>
<dbReference type="EMBL" id="JBBWRZ010000012">
    <property type="protein sequence ID" value="KAK8224837.1"/>
    <property type="molecule type" value="Genomic_DNA"/>
</dbReference>
<evidence type="ECO:0000313" key="1">
    <source>
        <dbReference type="EMBL" id="KAK8224837.1"/>
    </source>
</evidence>
<gene>
    <name evidence="1" type="ORF">HDK90DRAFT_93392</name>
</gene>
<organism evidence="1 2">
    <name type="scientific">Phyllosticta capitalensis</name>
    <dbReference type="NCBI Taxonomy" id="121624"/>
    <lineage>
        <taxon>Eukaryota</taxon>
        <taxon>Fungi</taxon>
        <taxon>Dikarya</taxon>
        <taxon>Ascomycota</taxon>
        <taxon>Pezizomycotina</taxon>
        <taxon>Dothideomycetes</taxon>
        <taxon>Dothideomycetes incertae sedis</taxon>
        <taxon>Botryosphaeriales</taxon>
        <taxon>Phyllostictaceae</taxon>
        <taxon>Phyllosticta</taxon>
    </lineage>
</organism>
<sequence length="191" mass="22470">METRHEWYALWPHPAALSRSYHAEWQRKESQPLLQSDHAVELRTLCLVLFLSVIQWQTSLAHRTFASHGSYTSTWRHEAYHLLHLSPGLTYTPPRSGSERFSCLSLRPHFCNYIHICRRPRLHQPQESYYSRHYVKPLRPQKVTKERIWSDRAYTNRHSSSARTVDPERSSTFFLSILCAVLYPSPARSPG</sequence>
<protein>
    <submittedName>
        <fullName evidence="1">Uncharacterized protein</fullName>
    </submittedName>
</protein>
<dbReference type="Proteomes" id="UP001492380">
    <property type="component" value="Unassembled WGS sequence"/>
</dbReference>
<comment type="caution">
    <text evidence="1">The sequence shown here is derived from an EMBL/GenBank/DDBJ whole genome shotgun (WGS) entry which is preliminary data.</text>
</comment>
<name>A0ABR1YBN0_9PEZI</name>
<proteinExistence type="predicted"/>